<feature type="domain" description="Flagellar hook-associated protein 2 C-terminal" evidence="7">
    <location>
        <begin position="511"/>
        <end position="759"/>
    </location>
</feature>
<evidence type="ECO:0000313" key="9">
    <source>
        <dbReference type="Proteomes" id="UP001623600"/>
    </source>
</evidence>
<evidence type="ECO:0000256" key="5">
    <source>
        <dbReference type="RuleBase" id="RU362066"/>
    </source>
</evidence>
<keyword evidence="8" id="KW-0966">Cell projection</keyword>
<accession>A0ABW8S596</accession>
<evidence type="ECO:0000259" key="7">
    <source>
        <dbReference type="Pfam" id="PF07195"/>
    </source>
</evidence>
<evidence type="ECO:0000256" key="3">
    <source>
        <dbReference type="ARBA" id="ARBA00023054"/>
    </source>
</evidence>
<evidence type="ECO:0000313" key="8">
    <source>
        <dbReference type="EMBL" id="MFL0165430.1"/>
    </source>
</evidence>
<keyword evidence="8" id="KW-0969">Cilium</keyword>
<keyword evidence="3" id="KW-0175">Coiled coil</keyword>
<dbReference type="Proteomes" id="UP001623600">
    <property type="component" value="Unassembled WGS sequence"/>
</dbReference>
<dbReference type="RefSeq" id="WP_406761091.1">
    <property type="nucleotide sequence ID" value="NZ_JBJIAB010000010.1"/>
</dbReference>
<dbReference type="PANTHER" id="PTHR30288:SF0">
    <property type="entry name" value="FLAGELLAR HOOK-ASSOCIATED PROTEIN 2"/>
    <property type="match status" value="1"/>
</dbReference>
<dbReference type="Pfam" id="PF07195">
    <property type="entry name" value="FliD_C"/>
    <property type="match status" value="1"/>
</dbReference>
<dbReference type="InterPro" id="IPR040026">
    <property type="entry name" value="FliD"/>
</dbReference>
<comment type="caution">
    <text evidence="8">The sequence shown here is derived from an EMBL/GenBank/DDBJ whole genome shotgun (WGS) entry which is preliminary data.</text>
</comment>
<dbReference type="InterPro" id="IPR010809">
    <property type="entry name" value="FliD_C"/>
</dbReference>
<keyword evidence="9" id="KW-1185">Reference proteome</keyword>
<dbReference type="PANTHER" id="PTHR30288">
    <property type="entry name" value="FLAGELLAR CAP/ASSEMBLY PROTEIN FLID"/>
    <property type="match status" value="1"/>
</dbReference>
<gene>
    <name evidence="8" type="primary">fliD</name>
    <name evidence="8" type="ORF">ACJDTP_10165</name>
</gene>
<keyword evidence="5" id="KW-0964">Secreted</keyword>
<keyword evidence="4 5" id="KW-0975">Bacterial flagellum</keyword>
<protein>
    <recommendedName>
        <fullName evidence="5">Flagellar hook-associated protein 2</fullName>
        <shortName evidence="5">HAP2</shortName>
    </recommendedName>
    <alternativeName>
        <fullName evidence="5">Flagellar cap protein</fullName>
    </alternativeName>
</protein>
<keyword evidence="8" id="KW-0282">Flagellum</keyword>
<dbReference type="InterPro" id="IPR003481">
    <property type="entry name" value="FliD_N"/>
</dbReference>
<comment type="subunit">
    <text evidence="2 5">Homopentamer.</text>
</comment>
<comment type="function">
    <text evidence="5">Required for morphogenesis and for the elongation of the flagellar filament by facilitating polymerization of the flagellin monomers at the tip of growing filament. Forms a capping structure, which prevents flagellin subunits (transported through the central channel of the flagellum) from leaking out without polymerization at the distal end.</text>
</comment>
<comment type="similarity">
    <text evidence="1 5">Belongs to the FliD family.</text>
</comment>
<dbReference type="Pfam" id="PF02465">
    <property type="entry name" value="FliD_N"/>
    <property type="match status" value="1"/>
</dbReference>
<evidence type="ECO:0000256" key="4">
    <source>
        <dbReference type="ARBA" id="ARBA00023143"/>
    </source>
</evidence>
<name>A0ABW8S596_9CLOT</name>
<sequence length="770" mass="82620">MSTIQRITGTNSGLDVDTLVKSAMQGYKTRIDKEVQNKKVMEYQQEQYKKIMSDASDFYDKYLDVIKTGSLMSSSTYQTQTYNSSSSDKVTAKGLAGASIDNYTVSVTQLAAKATDKLDLATETGNGKTIKIGTATITFDVDVDGSKTVANYNAAVAAQKLTYSNIINGTTAGDKTTAQTALDDLNKNTITATYSQFTNSVNFTASAFGGGGFTLNNHSQAATDKYLHATIKNGNNNTYVIDDTTHKTTDNVVTVDNVQFTFKGVTNSAALTSKYITTSSITSLFGDNISKVAESTSKEYTLTNGSKIKIADDGTTTITNADGTTPINAPINLLPINGTTTTINTNGTVTTDSPTTNKYITSSSINLLGDYITGVNTSVTGETQYTLKNNSKITIKEDGTTTITGTNGITPLGATETIDFTTTDGTKMTIKNDNTLTIDPPVTTNYITASSINLLGDYIAKTAESTQTEYTLTDNSKITIADDGTTTIQKFDTGTNSLVTLGTADTMNFKTTDGTTMTIKGDGSLTTSADTSVKLTGSTDVTSLKDNIIKFVNDYNTLLQSMNTKIFETRDKDYMPLTDEQKAAMTESQITSWEKKAQTGLLRKDSDLERIVSEMKNAISTVISGSGLSLEKIGISPIKNYADKNGMLTIDENKLTKALQENAGDVKDLFTRAASTTDKGGALTQLKTALYNEFKTSTSSLAKKAGLAGSSTESNNTLTNNIYKKKLLIADMNKSFTDKENALYKKYSDLETAMQRLNSQQSSLASMLGK</sequence>
<proteinExistence type="inferred from homology"/>
<dbReference type="EMBL" id="JBJIAB010000010">
    <property type="protein sequence ID" value="MFL0165430.1"/>
    <property type="molecule type" value="Genomic_DNA"/>
</dbReference>
<reference evidence="8 9" key="1">
    <citation type="submission" date="2024-11" db="EMBL/GenBank/DDBJ databases">
        <authorList>
            <person name="Heng Y.C."/>
            <person name="Lim A.C.H."/>
            <person name="Lee J.K.Y."/>
            <person name="Kittelmann S."/>
        </authorList>
    </citation>
    <scope>NUCLEOTIDE SEQUENCE [LARGE SCALE GENOMIC DNA]</scope>
    <source>
        <strain evidence="8 9">WILCCON 0112</strain>
    </source>
</reference>
<evidence type="ECO:0000256" key="2">
    <source>
        <dbReference type="ARBA" id="ARBA00011255"/>
    </source>
</evidence>
<evidence type="ECO:0000259" key="6">
    <source>
        <dbReference type="Pfam" id="PF02465"/>
    </source>
</evidence>
<comment type="subcellular location">
    <subcellularLocation>
        <location evidence="5">Secreted</location>
    </subcellularLocation>
    <subcellularLocation>
        <location evidence="5">Bacterial flagellum</location>
    </subcellularLocation>
</comment>
<evidence type="ECO:0000256" key="1">
    <source>
        <dbReference type="ARBA" id="ARBA00009764"/>
    </source>
</evidence>
<organism evidence="8 9">
    <name type="scientific">Candidatus Clostridium helianthi</name>
    <dbReference type="NCBI Taxonomy" id="3381660"/>
    <lineage>
        <taxon>Bacteria</taxon>
        <taxon>Bacillati</taxon>
        <taxon>Bacillota</taxon>
        <taxon>Clostridia</taxon>
        <taxon>Eubacteriales</taxon>
        <taxon>Clostridiaceae</taxon>
        <taxon>Clostridium</taxon>
    </lineage>
</organism>
<feature type="domain" description="Flagellar hook-associated protein 2 N-terminal" evidence="6">
    <location>
        <begin position="12"/>
        <end position="113"/>
    </location>
</feature>